<dbReference type="SUPFAM" id="SSF56672">
    <property type="entry name" value="DNA/RNA polymerases"/>
    <property type="match status" value="1"/>
</dbReference>
<feature type="domain" description="Reverse transcriptase" evidence="1">
    <location>
        <begin position="151"/>
        <end position="240"/>
    </location>
</feature>
<evidence type="ECO:0000259" key="2">
    <source>
        <dbReference type="Pfam" id="PF17921"/>
    </source>
</evidence>
<dbReference type="AlphaFoldDB" id="A0A1U8PVD5"/>
<dbReference type="PANTHER" id="PTHR24559">
    <property type="entry name" value="TRANSPOSON TY3-I GAG-POL POLYPROTEIN"/>
    <property type="match status" value="1"/>
</dbReference>
<dbReference type="Proteomes" id="UP000818029">
    <property type="component" value="Chromosome A06"/>
</dbReference>
<dbReference type="RefSeq" id="XP_016755091.1">
    <property type="nucleotide sequence ID" value="XM_016899602.1"/>
</dbReference>
<feature type="domain" description="Integrase zinc-binding" evidence="2">
    <location>
        <begin position="381"/>
        <end position="437"/>
    </location>
</feature>
<evidence type="ECO:0008006" key="5">
    <source>
        <dbReference type="Google" id="ProtNLM"/>
    </source>
</evidence>
<evidence type="ECO:0000259" key="1">
    <source>
        <dbReference type="Pfam" id="PF00078"/>
    </source>
</evidence>
<dbReference type="InterPro" id="IPR041588">
    <property type="entry name" value="Integrase_H2C2"/>
</dbReference>
<keyword evidence="3" id="KW-1185">Reference proteome</keyword>
<gene>
    <name evidence="4" type="primary">LOC107962997</name>
</gene>
<organism evidence="3 4">
    <name type="scientific">Gossypium hirsutum</name>
    <name type="common">Upland cotton</name>
    <name type="synonym">Gossypium mexicanum</name>
    <dbReference type="NCBI Taxonomy" id="3635"/>
    <lineage>
        <taxon>Eukaryota</taxon>
        <taxon>Viridiplantae</taxon>
        <taxon>Streptophyta</taxon>
        <taxon>Embryophyta</taxon>
        <taxon>Tracheophyta</taxon>
        <taxon>Spermatophyta</taxon>
        <taxon>Magnoliopsida</taxon>
        <taxon>eudicotyledons</taxon>
        <taxon>Gunneridae</taxon>
        <taxon>Pentapetalae</taxon>
        <taxon>rosids</taxon>
        <taxon>malvids</taxon>
        <taxon>Malvales</taxon>
        <taxon>Malvaceae</taxon>
        <taxon>Malvoideae</taxon>
        <taxon>Gossypium</taxon>
    </lineage>
</organism>
<dbReference type="InterPro" id="IPR000477">
    <property type="entry name" value="RT_dom"/>
</dbReference>
<dbReference type="GeneID" id="107962997"/>
<evidence type="ECO:0000313" key="3">
    <source>
        <dbReference type="Proteomes" id="UP000818029"/>
    </source>
</evidence>
<name>A0A1U8PVD5_GOSHI</name>
<dbReference type="Pfam" id="PF17921">
    <property type="entry name" value="Integrase_H2C2"/>
    <property type="match status" value="1"/>
</dbReference>
<dbReference type="PANTHER" id="PTHR24559:SF447">
    <property type="entry name" value="RNA-DIRECTED DNA POLYMERASE HOMOLOG"/>
    <property type="match status" value="1"/>
</dbReference>
<dbReference type="InterPro" id="IPR043128">
    <property type="entry name" value="Rev_trsase/Diguanyl_cyclase"/>
</dbReference>
<dbReference type="PaxDb" id="3635-A0A1U8PVD5"/>
<dbReference type="Gene3D" id="3.10.10.10">
    <property type="entry name" value="HIV Type 1 Reverse Transcriptase, subunit A, domain 1"/>
    <property type="match status" value="1"/>
</dbReference>
<accession>A0A1U8PVD5</accession>
<proteinExistence type="predicted"/>
<dbReference type="Pfam" id="PF00078">
    <property type="entry name" value="RVT_1"/>
    <property type="match status" value="1"/>
</dbReference>
<sequence length="455" mass="53038">MEVVVMDERLDYLSNVISALVAEKLIRKGCEAYLEYVSSSTFVDSSVENIKIVREFLDVFLDELSGLLLNQFMDSSVENIKTVKEFLDVFLDKLSGLLLNQEVEFIIELLSGTALVSIALYRMAPNKFMELKAQLQKLLDRSTNSLISFVGLRYFSKIDLRSGYLQLKVKEVDVHKMDFRTRYGRYNVSIMSFGLTNASIAFIDLMNQVFQSYLDQFIVVFINDILVYFKTEDKHDEHLRRGYELILERLRLYLVGNSLRTFLRSVVFWVLKRRWVELLKDYDCTIEYHPSKADVVVDALSHRAMSGLMAMFAHLSLFEDGSLLTELQVKPTWIDQIRDKQLGDESLVLRFHQIEDGSMFDFGLNSDGILCFRGQVFILNDSNLRQSILREAHSSPYVMHPGRNKYWDLCELYWWPVLKREVTDFVSHCLTCQQVKAEHQLPTDLLQPIKIPFWK</sequence>
<dbReference type="CDD" id="cd01647">
    <property type="entry name" value="RT_LTR"/>
    <property type="match status" value="1"/>
</dbReference>
<dbReference type="InterPro" id="IPR043502">
    <property type="entry name" value="DNA/RNA_pol_sf"/>
</dbReference>
<dbReference type="STRING" id="3635.A0A1U8PVD5"/>
<reference evidence="4" key="2">
    <citation type="submission" date="2025-08" db="UniProtKB">
        <authorList>
            <consortium name="RefSeq"/>
        </authorList>
    </citation>
    <scope>IDENTIFICATION</scope>
</reference>
<reference evidence="3" key="1">
    <citation type="journal article" date="2020" name="Nat. Genet.">
        <title>Genomic diversifications of five Gossypium allopolyploid species and their impact on cotton improvement.</title>
        <authorList>
            <person name="Chen Z.J."/>
            <person name="Sreedasyam A."/>
            <person name="Ando A."/>
            <person name="Song Q."/>
            <person name="De Santiago L.M."/>
            <person name="Hulse-Kemp A.M."/>
            <person name="Ding M."/>
            <person name="Ye W."/>
            <person name="Kirkbride R.C."/>
            <person name="Jenkins J."/>
            <person name="Plott C."/>
            <person name="Lovell J."/>
            <person name="Lin Y.M."/>
            <person name="Vaughn R."/>
            <person name="Liu B."/>
            <person name="Simpson S."/>
            <person name="Scheffler B.E."/>
            <person name="Wen L."/>
            <person name="Saski C.A."/>
            <person name="Grover C.E."/>
            <person name="Hu G."/>
            <person name="Conover J.L."/>
            <person name="Carlson J.W."/>
            <person name="Shu S."/>
            <person name="Boston L.B."/>
            <person name="Williams M."/>
            <person name="Peterson D.G."/>
            <person name="McGee K."/>
            <person name="Jones D.C."/>
            <person name="Wendel J.F."/>
            <person name="Stelly D.M."/>
            <person name="Grimwood J."/>
            <person name="Schmutz J."/>
        </authorList>
    </citation>
    <scope>NUCLEOTIDE SEQUENCE [LARGE SCALE GENOMIC DNA]</scope>
    <source>
        <strain evidence="3">cv. TM-1</strain>
    </source>
</reference>
<evidence type="ECO:0000313" key="4">
    <source>
        <dbReference type="RefSeq" id="XP_016755091.1"/>
    </source>
</evidence>
<dbReference type="KEGG" id="ghi:107962997"/>
<protein>
    <recommendedName>
        <fullName evidence="5">DNA/RNA polymerases superfamily protein</fullName>
    </recommendedName>
</protein>
<dbReference type="Gene3D" id="3.30.70.270">
    <property type="match status" value="1"/>
</dbReference>
<dbReference type="InterPro" id="IPR053134">
    <property type="entry name" value="RNA-dir_DNA_polymerase"/>
</dbReference>
<dbReference type="Gene3D" id="1.10.340.70">
    <property type="match status" value="1"/>
</dbReference>